<keyword evidence="5" id="KW-1185">Reference proteome</keyword>
<protein>
    <recommendedName>
        <fullName evidence="6">Ubiquitin-like domain-containing protein</fullName>
    </recommendedName>
</protein>
<gene>
    <name evidence="3" type="ORF">ILEXP_LOCUS1898</name>
    <name evidence="4" type="ORF">ILEXP_LOCUS51452</name>
</gene>
<evidence type="ECO:0000313" key="3">
    <source>
        <dbReference type="EMBL" id="CAK9134978.1"/>
    </source>
</evidence>
<dbReference type="SUPFAM" id="SSF54585">
    <property type="entry name" value="Cdc48 domain 2-like"/>
    <property type="match status" value="1"/>
</dbReference>
<evidence type="ECO:0000256" key="1">
    <source>
        <dbReference type="ARBA" id="ARBA00022741"/>
    </source>
</evidence>
<dbReference type="GO" id="GO:0005524">
    <property type="term" value="F:ATP binding"/>
    <property type="evidence" value="ECO:0007669"/>
    <property type="project" value="UniProtKB-KW"/>
</dbReference>
<comment type="caution">
    <text evidence="4">The sequence shown here is derived from an EMBL/GenBank/DDBJ whole genome shotgun (WGS) entry which is preliminary data.</text>
</comment>
<dbReference type="EMBL" id="CAUOFW020008024">
    <property type="protein sequence ID" value="CAK9181398.1"/>
    <property type="molecule type" value="Genomic_DNA"/>
</dbReference>
<evidence type="ECO:0000313" key="5">
    <source>
        <dbReference type="Proteomes" id="UP001642360"/>
    </source>
</evidence>
<reference evidence="4 5" key="1">
    <citation type="submission" date="2024-02" db="EMBL/GenBank/DDBJ databases">
        <authorList>
            <person name="Vignale AGUSTIN F."/>
            <person name="Sosa J E."/>
            <person name="Modenutti C."/>
        </authorList>
    </citation>
    <scope>NUCLEOTIDE SEQUENCE [LARGE SCALE GENOMIC DNA]</scope>
</reference>
<evidence type="ECO:0000256" key="2">
    <source>
        <dbReference type="ARBA" id="ARBA00022840"/>
    </source>
</evidence>
<dbReference type="Gene3D" id="3.10.330.10">
    <property type="match status" value="1"/>
</dbReference>
<evidence type="ECO:0000313" key="4">
    <source>
        <dbReference type="EMBL" id="CAK9181398.1"/>
    </source>
</evidence>
<accession>A0ABC8UK08</accession>
<dbReference type="AlphaFoldDB" id="A0ABC8UK08"/>
<organism evidence="4 5">
    <name type="scientific">Ilex paraguariensis</name>
    <name type="common">yerba mate</name>
    <dbReference type="NCBI Taxonomy" id="185542"/>
    <lineage>
        <taxon>Eukaryota</taxon>
        <taxon>Viridiplantae</taxon>
        <taxon>Streptophyta</taxon>
        <taxon>Embryophyta</taxon>
        <taxon>Tracheophyta</taxon>
        <taxon>Spermatophyta</taxon>
        <taxon>Magnoliopsida</taxon>
        <taxon>eudicotyledons</taxon>
        <taxon>Gunneridae</taxon>
        <taxon>Pentapetalae</taxon>
        <taxon>asterids</taxon>
        <taxon>campanulids</taxon>
        <taxon>Aquifoliales</taxon>
        <taxon>Aquifoliaceae</taxon>
        <taxon>Ilex</taxon>
    </lineage>
</organism>
<dbReference type="InterPro" id="IPR029067">
    <property type="entry name" value="CDC48_domain_2-like_sf"/>
</dbReference>
<proteinExistence type="predicted"/>
<dbReference type="EMBL" id="CAUOFW020000681">
    <property type="protein sequence ID" value="CAK9134978.1"/>
    <property type="molecule type" value="Genomic_DNA"/>
</dbReference>
<dbReference type="Proteomes" id="UP001642360">
    <property type="component" value="Unassembled WGS sequence"/>
</dbReference>
<sequence>MRMTLLTDDRVCTNFALMSAADILEFAVMIPSGRILEDEGIERGQLGLNAECSKFFGISAGDEVNIKVFVPPSKGLDLSLLRIEVDLLDGSSTHQPVLASNFVREFVKTFNKQIFTEIQSILLRYGGNIYHCTVADASVAEDKHSPAPKRGMLRKSTEVIVEVSSSMVYSHNLDMSCSVIYVQFT</sequence>
<keyword evidence="1" id="KW-0547">Nucleotide-binding</keyword>
<evidence type="ECO:0008006" key="6">
    <source>
        <dbReference type="Google" id="ProtNLM"/>
    </source>
</evidence>
<keyword evidence="2" id="KW-0067">ATP-binding</keyword>
<name>A0ABC8UK08_9AQUA</name>